<proteinExistence type="predicted"/>
<comment type="caution">
    <text evidence="1">The sequence shown here is derived from an EMBL/GenBank/DDBJ whole genome shotgun (WGS) entry which is preliminary data.</text>
</comment>
<organism evidence="1">
    <name type="scientific">marine sediment metagenome</name>
    <dbReference type="NCBI Taxonomy" id="412755"/>
    <lineage>
        <taxon>unclassified sequences</taxon>
        <taxon>metagenomes</taxon>
        <taxon>ecological metagenomes</taxon>
    </lineage>
</organism>
<name>X1GUC4_9ZZZZ</name>
<accession>X1GUC4</accession>
<dbReference type="AlphaFoldDB" id="X1GUC4"/>
<reference evidence="1" key="1">
    <citation type="journal article" date="2014" name="Front. Microbiol.">
        <title>High frequency of phylogenetically diverse reductive dehalogenase-homologous genes in deep subseafloor sedimentary metagenomes.</title>
        <authorList>
            <person name="Kawai M."/>
            <person name="Futagami T."/>
            <person name="Toyoda A."/>
            <person name="Takaki Y."/>
            <person name="Nishi S."/>
            <person name="Hori S."/>
            <person name="Arai W."/>
            <person name="Tsubouchi T."/>
            <person name="Morono Y."/>
            <person name="Uchiyama I."/>
            <person name="Ito T."/>
            <person name="Fujiyama A."/>
            <person name="Inagaki F."/>
            <person name="Takami H."/>
        </authorList>
    </citation>
    <scope>NUCLEOTIDE SEQUENCE</scope>
    <source>
        <strain evidence="1">Expedition CK06-06</strain>
    </source>
</reference>
<feature type="non-terminal residue" evidence="1">
    <location>
        <position position="1"/>
    </location>
</feature>
<gene>
    <name evidence="1" type="ORF">S03H2_29238</name>
</gene>
<evidence type="ECO:0000313" key="1">
    <source>
        <dbReference type="EMBL" id="GAH61496.1"/>
    </source>
</evidence>
<dbReference type="EMBL" id="BARU01017640">
    <property type="protein sequence ID" value="GAH61496.1"/>
    <property type="molecule type" value="Genomic_DNA"/>
</dbReference>
<protein>
    <submittedName>
        <fullName evidence="1">Uncharacterized protein</fullName>
    </submittedName>
</protein>
<sequence>DAGSIVLTGFDAKIVLASVRSVMEEFKTRTNFSIPAEYQIPDTSWRVLKLILGNTKLSNKWWGIN</sequence>